<evidence type="ECO:0000256" key="2">
    <source>
        <dbReference type="SAM" id="MobiDB-lite"/>
    </source>
</evidence>
<dbReference type="PANTHER" id="PTHR31875:SF6">
    <property type="entry name" value="PROTEIN DEHYDRATION-INDUCED 19"/>
    <property type="match status" value="1"/>
</dbReference>
<keyword evidence="6" id="KW-1185">Reference proteome</keyword>
<comment type="caution">
    <text evidence="5">The sequence shown here is derived from an EMBL/GenBank/DDBJ whole genome shotgun (WGS) entry which is preliminary data.</text>
</comment>
<feature type="region of interest" description="Disordered" evidence="2">
    <location>
        <begin position="172"/>
        <end position="201"/>
    </location>
</feature>
<evidence type="ECO:0000256" key="1">
    <source>
        <dbReference type="ARBA" id="ARBA00007109"/>
    </source>
</evidence>
<feature type="domain" description="Di19 zinc-binding" evidence="3">
    <location>
        <begin position="48"/>
        <end position="99"/>
    </location>
</feature>
<evidence type="ECO:0000259" key="4">
    <source>
        <dbReference type="Pfam" id="PF14571"/>
    </source>
</evidence>
<reference evidence="5 6" key="1">
    <citation type="submission" date="2024-02" db="EMBL/GenBank/DDBJ databases">
        <authorList>
            <person name="Vignale AGUSTIN F."/>
            <person name="Sosa J E."/>
            <person name="Modenutti C."/>
        </authorList>
    </citation>
    <scope>NUCLEOTIDE SEQUENCE [LARGE SCALE GENOMIC DNA]</scope>
</reference>
<comment type="similarity">
    <text evidence="1">Belongs to the Di19 family.</text>
</comment>
<feature type="region of interest" description="Disordered" evidence="2">
    <location>
        <begin position="1"/>
        <end position="22"/>
    </location>
</feature>
<dbReference type="InterPro" id="IPR033347">
    <property type="entry name" value="Di19"/>
</dbReference>
<dbReference type="PANTHER" id="PTHR31875">
    <property type="entry name" value="PROTEIN DEHYDRATION-INDUCED 19"/>
    <property type="match status" value="1"/>
</dbReference>
<dbReference type="InterPro" id="IPR008598">
    <property type="entry name" value="Di19_Zn-bd"/>
</dbReference>
<evidence type="ECO:0000313" key="5">
    <source>
        <dbReference type="EMBL" id="CAK9135053.1"/>
    </source>
</evidence>
<dbReference type="InterPro" id="IPR027935">
    <property type="entry name" value="Di19_C"/>
</dbReference>
<gene>
    <name evidence="5" type="ORF">ILEXP_LOCUS1976</name>
</gene>
<dbReference type="Proteomes" id="UP001642360">
    <property type="component" value="Unassembled WGS sequence"/>
</dbReference>
<dbReference type="Pfam" id="PF05605">
    <property type="entry name" value="zf-Di19"/>
    <property type="match status" value="1"/>
</dbReference>
<dbReference type="Pfam" id="PF14571">
    <property type="entry name" value="Di19_C"/>
    <property type="match status" value="1"/>
</dbReference>
<sequence>MDDHMDDDWESGKHTRQPPYDSYIDVEEFEEYEDDNDDDEYDDNGKSELACPFCSEDFDLVELCCHIDDKHHWEAKSRICPVCATEVGINMAAHIITRHENFLKALCKRKLCNGESRSALSLLRKDLLDKYLKSISEGASRVVSSSDMAPDPLLLSFIYNPRPGDEFVSVHASSSTQARLPEKSSNENILESRNIQPSLSDKAQEEKAHRCEFVHGLLFSTILDDDL</sequence>
<protein>
    <submittedName>
        <fullName evidence="5">Uncharacterized protein</fullName>
    </submittedName>
</protein>
<dbReference type="AlphaFoldDB" id="A0ABC8QR65"/>
<evidence type="ECO:0000313" key="6">
    <source>
        <dbReference type="Proteomes" id="UP001642360"/>
    </source>
</evidence>
<feature type="compositionally biased region" description="Polar residues" evidence="2">
    <location>
        <begin position="186"/>
        <end position="201"/>
    </location>
</feature>
<dbReference type="EMBL" id="CAUOFW020000689">
    <property type="protein sequence ID" value="CAK9135053.1"/>
    <property type="molecule type" value="Genomic_DNA"/>
</dbReference>
<organism evidence="5 6">
    <name type="scientific">Ilex paraguariensis</name>
    <name type="common">yerba mate</name>
    <dbReference type="NCBI Taxonomy" id="185542"/>
    <lineage>
        <taxon>Eukaryota</taxon>
        <taxon>Viridiplantae</taxon>
        <taxon>Streptophyta</taxon>
        <taxon>Embryophyta</taxon>
        <taxon>Tracheophyta</taxon>
        <taxon>Spermatophyta</taxon>
        <taxon>Magnoliopsida</taxon>
        <taxon>eudicotyledons</taxon>
        <taxon>Gunneridae</taxon>
        <taxon>Pentapetalae</taxon>
        <taxon>asterids</taxon>
        <taxon>campanulids</taxon>
        <taxon>Aquifoliales</taxon>
        <taxon>Aquifoliaceae</taxon>
        <taxon>Ilex</taxon>
    </lineage>
</organism>
<feature type="domain" description="Di19 C-terminal" evidence="4">
    <location>
        <begin position="120"/>
        <end position="222"/>
    </location>
</feature>
<name>A0ABC8QR65_9AQUA</name>
<accession>A0ABC8QR65</accession>
<proteinExistence type="inferred from homology"/>
<evidence type="ECO:0000259" key="3">
    <source>
        <dbReference type="Pfam" id="PF05605"/>
    </source>
</evidence>